<dbReference type="Proteomes" id="UP000559256">
    <property type="component" value="Unassembled WGS sequence"/>
</dbReference>
<dbReference type="PROSITE" id="PS51569">
    <property type="entry name" value="DOT1"/>
    <property type="match status" value="1"/>
</dbReference>
<evidence type="ECO:0000256" key="5">
    <source>
        <dbReference type="ARBA" id="ARBA00022679"/>
    </source>
</evidence>
<protein>
    <recommendedName>
        <fullName evidence="3 11">Histone-lysine N-methyltransferase, H3 lysine-79 specific</fullName>
        <ecNumber evidence="2 11">2.1.1.360</ecNumber>
    </recommendedName>
    <alternativeName>
        <fullName evidence="9 11">Histone H3-K79 methyltransferase</fullName>
    </alternativeName>
</protein>
<evidence type="ECO:0000256" key="8">
    <source>
        <dbReference type="ARBA" id="ARBA00023242"/>
    </source>
</evidence>
<dbReference type="GO" id="GO:0000077">
    <property type="term" value="P:DNA damage checkpoint signaling"/>
    <property type="evidence" value="ECO:0007669"/>
    <property type="project" value="TreeGrafter"/>
</dbReference>
<comment type="caution">
    <text evidence="14">The sequence shown here is derived from an EMBL/GenBank/DDBJ whole genome shotgun (WGS) entry which is preliminary data.</text>
</comment>
<evidence type="ECO:0000256" key="12">
    <source>
        <dbReference type="SAM" id="MobiDB-lite"/>
    </source>
</evidence>
<keyword evidence="6 11" id="KW-0949">S-adenosyl-L-methionine</keyword>
<comment type="similarity">
    <text evidence="11">Belongs to the class I-like SAM-binding methyltransferase superfamily. DOT1 family.</text>
</comment>
<evidence type="ECO:0000256" key="2">
    <source>
        <dbReference type="ARBA" id="ARBA00012190"/>
    </source>
</evidence>
<keyword evidence="7 11" id="KW-0156">Chromatin regulator</keyword>
<dbReference type="FunFam" id="3.40.50.150:FF:000033">
    <property type="entry name" value="Histone-lysine N-methyltransferase, H3 lysine-79 specific"/>
    <property type="match status" value="1"/>
</dbReference>
<dbReference type="OrthoDB" id="443402at2759"/>
<feature type="compositionally biased region" description="Pro residues" evidence="12">
    <location>
        <begin position="75"/>
        <end position="84"/>
    </location>
</feature>
<accession>A0A8H5GTS2</accession>
<dbReference type="GO" id="GO:0140956">
    <property type="term" value="F:histone H3K79 trimethyltransferase activity"/>
    <property type="evidence" value="ECO:0007669"/>
    <property type="project" value="UniProtKB-EC"/>
</dbReference>
<dbReference type="EC" id="2.1.1.360" evidence="2 11"/>
<sequence length="644" mass="71788">MNESSHLSSLASSPTMLSQPIPATSDLNFFSSSKSKNFPSSSTTTTTTRIIRRQPHPSPASVPSRSSSVSSSPLSSPPSSPPQSSPTKKRKSPAQPSRPAKKPRAEKREPRKRVSPRSSARPSTALPSPEPLYRSSRSRSTSLFPTGSSSPTPARYWATSENGDPGDDHSSSAKVVEGLMKNYKAYFKNPEDPDDTSFEPHPQKYPWVVLEYPNTGASEKFILLAPKDKDHYSPILDLEKTLYTIAECKSACLFAPTPLSDDHFSAVFLDDDQRAELGPIPSESLLEAASPPLSPSPSPPHSRSSTCSSDSLSSLTSISDAESPPPRINYLRAVQRAIHRQDGPLFVNSIKKINELFRKWKGRPNADPFGELSYTPNRFMEQVKTWTHLPQKVLMRIIEENYQRCVGPHVRTLKRYEAFTSEVYGELMPSLVYQIVQETKLNENSLFIDLGSGVGNIVVQASLQTGCKSYGVECNPHPAKVADIMMEQFRIRCRMWGVRVGEMEVEKGDMLKSARVHELLSQADVVLVDNKVFEESLNEALRPKFLDLKEGAFVVSLKPFVSSVNARVTERNVDDISAIFDVTERPYYPGSVSWGHGSGTYYVHRVDRKGYADIREKFENSRPSSRSRTRTKWCPDPSDPDDYH</sequence>
<dbReference type="PANTHER" id="PTHR21451">
    <property type="entry name" value="HISTONE H3 METHYLTRANSFERASE"/>
    <property type="match status" value="1"/>
</dbReference>
<feature type="region of interest" description="Disordered" evidence="12">
    <location>
        <begin position="617"/>
        <end position="644"/>
    </location>
</feature>
<comment type="miscellaneous">
    <text evidence="11">In contrast to other lysine histone methyltransferases, it does not contain a SET domain, suggesting the existence of another mechanism for methylation of lysine residues of histones.</text>
</comment>
<dbReference type="InterPro" id="IPR029063">
    <property type="entry name" value="SAM-dependent_MTases_sf"/>
</dbReference>
<comment type="catalytic activity">
    <reaction evidence="10 11">
        <text>L-lysyl(79)-[histone H3] + 3 S-adenosyl-L-methionine = N(6),N(6),N(6)-trimethyl-L-lysyl(79)-[histone H3] + 3 S-adenosyl-L-homocysteine + 3 H(+)</text>
        <dbReference type="Rhea" id="RHEA:60328"/>
        <dbReference type="Rhea" id="RHEA-COMP:15549"/>
        <dbReference type="Rhea" id="RHEA-COMP:15552"/>
        <dbReference type="ChEBI" id="CHEBI:15378"/>
        <dbReference type="ChEBI" id="CHEBI:29969"/>
        <dbReference type="ChEBI" id="CHEBI:57856"/>
        <dbReference type="ChEBI" id="CHEBI:59789"/>
        <dbReference type="ChEBI" id="CHEBI:61961"/>
        <dbReference type="EC" id="2.1.1.360"/>
    </reaction>
</comment>
<evidence type="ECO:0000256" key="3">
    <source>
        <dbReference type="ARBA" id="ARBA00020987"/>
    </source>
</evidence>
<evidence type="ECO:0000256" key="11">
    <source>
        <dbReference type="RuleBase" id="RU271113"/>
    </source>
</evidence>
<keyword evidence="15" id="KW-1185">Reference proteome</keyword>
<feature type="region of interest" description="Disordered" evidence="12">
    <location>
        <begin position="285"/>
        <end position="324"/>
    </location>
</feature>
<evidence type="ECO:0000313" key="15">
    <source>
        <dbReference type="Proteomes" id="UP000559256"/>
    </source>
</evidence>
<dbReference type="GO" id="GO:0006281">
    <property type="term" value="P:DNA repair"/>
    <property type="evidence" value="ECO:0007669"/>
    <property type="project" value="TreeGrafter"/>
</dbReference>
<feature type="compositionally biased region" description="Low complexity" evidence="12">
    <location>
        <begin position="1"/>
        <end position="13"/>
    </location>
</feature>
<feature type="region of interest" description="Disordered" evidence="12">
    <location>
        <begin position="1"/>
        <end position="172"/>
    </location>
</feature>
<dbReference type="GO" id="GO:0032259">
    <property type="term" value="P:methylation"/>
    <property type="evidence" value="ECO:0007669"/>
    <property type="project" value="UniProtKB-KW"/>
</dbReference>
<dbReference type="GO" id="GO:0005634">
    <property type="term" value="C:nucleus"/>
    <property type="evidence" value="ECO:0007669"/>
    <property type="project" value="UniProtKB-SubCell"/>
</dbReference>
<dbReference type="PANTHER" id="PTHR21451:SF0">
    <property type="entry name" value="HISTONE-LYSINE N-METHYLTRANSFERASE, H3 LYSINE-79 SPECIFIC"/>
    <property type="match status" value="1"/>
</dbReference>
<feature type="compositionally biased region" description="Polar residues" evidence="12">
    <location>
        <begin position="116"/>
        <end position="126"/>
    </location>
</feature>
<dbReference type="InterPro" id="IPR025789">
    <property type="entry name" value="DOT1_dom"/>
</dbReference>
<feature type="compositionally biased region" description="Low complexity" evidence="12">
    <location>
        <begin position="28"/>
        <end position="48"/>
    </location>
</feature>
<evidence type="ECO:0000256" key="1">
    <source>
        <dbReference type="ARBA" id="ARBA00004123"/>
    </source>
</evidence>
<evidence type="ECO:0000313" key="14">
    <source>
        <dbReference type="EMBL" id="KAF5370802.1"/>
    </source>
</evidence>
<feature type="compositionally biased region" description="Polar residues" evidence="12">
    <location>
        <begin position="14"/>
        <end position="27"/>
    </location>
</feature>
<comment type="subcellular location">
    <subcellularLocation>
        <location evidence="1 11">Nucleus</location>
    </subcellularLocation>
</comment>
<feature type="compositionally biased region" description="Low complexity" evidence="12">
    <location>
        <begin position="301"/>
        <end position="322"/>
    </location>
</feature>
<evidence type="ECO:0000256" key="10">
    <source>
        <dbReference type="ARBA" id="ARBA00047770"/>
    </source>
</evidence>
<gene>
    <name evidence="14" type="ORF">D9758_002119</name>
</gene>
<keyword evidence="4 11" id="KW-0489">Methyltransferase</keyword>
<evidence type="ECO:0000256" key="7">
    <source>
        <dbReference type="ARBA" id="ARBA00022853"/>
    </source>
</evidence>
<feature type="compositionally biased region" description="Basic residues" evidence="12">
    <location>
        <begin position="99"/>
        <end position="115"/>
    </location>
</feature>
<dbReference type="SUPFAM" id="SSF53335">
    <property type="entry name" value="S-adenosyl-L-methionine-dependent methyltransferases"/>
    <property type="match status" value="1"/>
</dbReference>
<feature type="compositionally biased region" description="Polar residues" evidence="12">
    <location>
        <begin position="143"/>
        <end position="152"/>
    </location>
</feature>
<dbReference type="Pfam" id="PF08123">
    <property type="entry name" value="DOT1"/>
    <property type="match status" value="1"/>
</dbReference>
<organism evidence="14 15">
    <name type="scientific">Tetrapyrgos nigripes</name>
    <dbReference type="NCBI Taxonomy" id="182062"/>
    <lineage>
        <taxon>Eukaryota</taxon>
        <taxon>Fungi</taxon>
        <taxon>Dikarya</taxon>
        <taxon>Basidiomycota</taxon>
        <taxon>Agaricomycotina</taxon>
        <taxon>Agaricomycetes</taxon>
        <taxon>Agaricomycetidae</taxon>
        <taxon>Agaricales</taxon>
        <taxon>Marasmiineae</taxon>
        <taxon>Marasmiaceae</taxon>
        <taxon>Tetrapyrgos</taxon>
    </lineage>
</organism>
<feature type="domain" description="DOT1" evidence="13">
    <location>
        <begin position="292"/>
        <end position="619"/>
    </location>
</feature>
<comment type="activity regulation">
    <text evidence="11">Ubiquitination of histone H2B to form H2BK123ub1 is required for efficient DOT1 methyltransferase activity on histone H3.</text>
</comment>
<dbReference type="AlphaFoldDB" id="A0A8H5GTS2"/>
<feature type="compositionally biased region" description="Low complexity" evidence="12">
    <location>
        <begin position="59"/>
        <end position="74"/>
    </location>
</feature>
<evidence type="ECO:0000259" key="13">
    <source>
        <dbReference type="PROSITE" id="PS51569"/>
    </source>
</evidence>
<dbReference type="CDD" id="cd02440">
    <property type="entry name" value="AdoMet_MTases"/>
    <property type="match status" value="1"/>
</dbReference>
<comment type="function">
    <text evidence="11">Histone methyltransferase that specifically trimethylates histone H3 to form H3K79me3. This methylation is required for telomere silencing and for the pachytene checkpoint during the meiotic cell cycle by allowing the recruitment of RAD9 to double strand breaks. Nucleosomes are preferred as substrate compared to free histone.</text>
</comment>
<keyword evidence="5 11" id="KW-0808">Transferase</keyword>
<dbReference type="EMBL" id="JAACJM010000010">
    <property type="protein sequence ID" value="KAF5370802.1"/>
    <property type="molecule type" value="Genomic_DNA"/>
</dbReference>
<name>A0A8H5GTS2_9AGAR</name>
<evidence type="ECO:0000256" key="4">
    <source>
        <dbReference type="ARBA" id="ARBA00022603"/>
    </source>
</evidence>
<dbReference type="InterPro" id="IPR030445">
    <property type="entry name" value="H3-K79_meTrfase"/>
</dbReference>
<evidence type="ECO:0000256" key="6">
    <source>
        <dbReference type="ARBA" id="ARBA00022691"/>
    </source>
</evidence>
<keyword evidence="8 11" id="KW-0539">Nucleus</keyword>
<evidence type="ECO:0000256" key="9">
    <source>
        <dbReference type="ARBA" id="ARBA00029821"/>
    </source>
</evidence>
<dbReference type="Gene3D" id="3.40.50.150">
    <property type="entry name" value="Vaccinia Virus protein VP39"/>
    <property type="match status" value="1"/>
</dbReference>
<proteinExistence type="inferred from homology"/>
<reference evidence="14 15" key="1">
    <citation type="journal article" date="2020" name="ISME J.">
        <title>Uncovering the hidden diversity of litter-decomposition mechanisms in mushroom-forming fungi.</title>
        <authorList>
            <person name="Floudas D."/>
            <person name="Bentzer J."/>
            <person name="Ahren D."/>
            <person name="Johansson T."/>
            <person name="Persson P."/>
            <person name="Tunlid A."/>
        </authorList>
    </citation>
    <scope>NUCLEOTIDE SEQUENCE [LARGE SCALE GENOMIC DNA]</scope>
    <source>
        <strain evidence="14 15">CBS 291.85</strain>
    </source>
</reference>